<organism evidence="1 2">
    <name type="scientific">Actinocorallia longicatena</name>
    <dbReference type="NCBI Taxonomy" id="111803"/>
    <lineage>
        <taxon>Bacteria</taxon>
        <taxon>Bacillati</taxon>
        <taxon>Actinomycetota</taxon>
        <taxon>Actinomycetes</taxon>
        <taxon>Streptosporangiales</taxon>
        <taxon>Thermomonosporaceae</taxon>
        <taxon>Actinocorallia</taxon>
    </lineage>
</organism>
<name>A0ABP6QLV5_9ACTN</name>
<evidence type="ECO:0000313" key="1">
    <source>
        <dbReference type="EMBL" id="GAA3237776.1"/>
    </source>
</evidence>
<protein>
    <submittedName>
        <fullName evidence="1">Uncharacterized protein</fullName>
    </submittedName>
</protein>
<sequence length="454" mass="50572">MLNHPVFQESYDSTRVTALDRPEHANLAQSQAETVISLLLGRPIMLNNTYAFDSRAVLEILDVAMETRAEVIGRTSGDDKGRLLAAGPFQLRWFNADDFIDACVKQLRLVGPGPRFMMSAWKPIDLDTPRRLELADLLERRAASPPAWLAELGLDRHYATVLRFNDYIAADPDRGGKTRDARFPLKTLLETFARLDKETLAEVAGSVRCPVDLAESLRARLLTTEEELWGARGWVHVRTRKERDEGAGAEEVFGWELLVELIDTFYNAVLADSAEANSEYLSSVPRSDDRPELKHANALALGVIRYRQRMEGGRTAREARQREGLTAAMSGLFAKASDLPDLEPAPLRTLFTTYWEMLADAGLSRTWLDSAAKLHDVLKFAGDGPRLAEEWHEHVRILHTNLPHLVAGDRLAVALDHHGTTYTAVNQTEPLTEAQIDESITTGEYLDGIAGPGE</sequence>
<gene>
    <name evidence="1" type="ORF">GCM10010468_72930</name>
</gene>
<comment type="caution">
    <text evidence="1">The sequence shown here is derived from an EMBL/GenBank/DDBJ whole genome shotgun (WGS) entry which is preliminary data.</text>
</comment>
<accession>A0ABP6QLV5</accession>
<proteinExistence type="predicted"/>
<dbReference type="Proteomes" id="UP001501237">
    <property type="component" value="Unassembled WGS sequence"/>
</dbReference>
<keyword evidence="2" id="KW-1185">Reference proteome</keyword>
<dbReference type="RefSeq" id="WP_344837891.1">
    <property type="nucleotide sequence ID" value="NZ_BAAAUV010000033.1"/>
</dbReference>
<reference evidence="2" key="1">
    <citation type="journal article" date="2019" name="Int. J. Syst. Evol. Microbiol.">
        <title>The Global Catalogue of Microorganisms (GCM) 10K type strain sequencing project: providing services to taxonomists for standard genome sequencing and annotation.</title>
        <authorList>
            <consortium name="The Broad Institute Genomics Platform"/>
            <consortium name="The Broad Institute Genome Sequencing Center for Infectious Disease"/>
            <person name="Wu L."/>
            <person name="Ma J."/>
        </authorList>
    </citation>
    <scope>NUCLEOTIDE SEQUENCE [LARGE SCALE GENOMIC DNA]</scope>
    <source>
        <strain evidence="2">JCM 9377</strain>
    </source>
</reference>
<dbReference type="EMBL" id="BAAAUV010000033">
    <property type="protein sequence ID" value="GAA3237776.1"/>
    <property type="molecule type" value="Genomic_DNA"/>
</dbReference>
<evidence type="ECO:0000313" key="2">
    <source>
        <dbReference type="Proteomes" id="UP001501237"/>
    </source>
</evidence>